<keyword evidence="2" id="KW-1185">Reference proteome</keyword>
<sequence>MSCEAVTSPAPFITTFQSRRAPCDNDSVSPPTALRGLVSPRSGIWQLRKPSQWTRVYVRFHRGRMRRRPEASILAIHISITRHELFNACKITVARGVVKFYTTIFL</sequence>
<protein>
    <submittedName>
        <fullName evidence="1">Uncharacterized protein</fullName>
    </submittedName>
</protein>
<evidence type="ECO:0000313" key="1">
    <source>
        <dbReference type="EMBL" id="QDT73190.1"/>
    </source>
</evidence>
<dbReference type="EMBL" id="CP036339">
    <property type="protein sequence ID" value="QDT73190.1"/>
    <property type="molecule type" value="Genomic_DNA"/>
</dbReference>
<evidence type="ECO:0000313" key="2">
    <source>
        <dbReference type="Proteomes" id="UP000317909"/>
    </source>
</evidence>
<dbReference type="AlphaFoldDB" id="A0A517TXU3"/>
<dbReference type="Proteomes" id="UP000317909">
    <property type="component" value="Chromosome"/>
</dbReference>
<organism evidence="1 2">
    <name type="scientific">Lacipirellula limnantheis</name>
    <dbReference type="NCBI Taxonomy" id="2528024"/>
    <lineage>
        <taxon>Bacteria</taxon>
        <taxon>Pseudomonadati</taxon>
        <taxon>Planctomycetota</taxon>
        <taxon>Planctomycetia</taxon>
        <taxon>Pirellulales</taxon>
        <taxon>Lacipirellulaceae</taxon>
        <taxon>Lacipirellula</taxon>
    </lineage>
</organism>
<name>A0A517TXU3_9BACT</name>
<dbReference type="KEGG" id="llh:I41_23790"/>
<reference evidence="1 2" key="1">
    <citation type="submission" date="2019-02" db="EMBL/GenBank/DDBJ databases">
        <title>Deep-cultivation of Planctomycetes and their phenomic and genomic characterization uncovers novel biology.</title>
        <authorList>
            <person name="Wiegand S."/>
            <person name="Jogler M."/>
            <person name="Boedeker C."/>
            <person name="Pinto D."/>
            <person name="Vollmers J."/>
            <person name="Rivas-Marin E."/>
            <person name="Kohn T."/>
            <person name="Peeters S.H."/>
            <person name="Heuer A."/>
            <person name="Rast P."/>
            <person name="Oberbeckmann S."/>
            <person name="Bunk B."/>
            <person name="Jeske O."/>
            <person name="Meyerdierks A."/>
            <person name="Storesund J.E."/>
            <person name="Kallscheuer N."/>
            <person name="Luecker S."/>
            <person name="Lage O.M."/>
            <person name="Pohl T."/>
            <person name="Merkel B.J."/>
            <person name="Hornburger P."/>
            <person name="Mueller R.-W."/>
            <person name="Bruemmer F."/>
            <person name="Labrenz M."/>
            <person name="Spormann A.M."/>
            <person name="Op den Camp H."/>
            <person name="Overmann J."/>
            <person name="Amann R."/>
            <person name="Jetten M.S.M."/>
            <person name="Mascher T."/>
            <person name="Medema M.H."/>
            <person name="Devos D.P."/>
            <person name="Kaster A.-K."/>
            <person name="Ovreas L."/>
            <person name="Rohde M."/>
            <person name="Galperin M.Y."/>
            <person name="Jogler C."/>
        </authorList>
    </citation>
    <scope>NUCLEOTIDE SEQUENCE [LARGE SCALE GENOMIC DNA]</scope>
    <source>
        <strain evidence="1 2">I41</strain>
    </source>
</reference>
<accession>A0A517TXU3</accession>
<gene>
    <name evidence="1" type="ORF">I41_23790</name>
</gene>
<proteinExistence type="predicted"/>